<gene>
    <name evidence="1" type="ORF">FAEPRAA2165_01496</name>
</gene>
<comment type="caution">
    <text evidence="1">The sequence shown here is derived from an EMBL/GenBank/DDBJ whole genome shotgun (WGS) entry which is preliminary data.</text>
</comment>
<dbReference type="EMBL" id="ACOP02000042">
    <property type="protein sequence ID" value="EEU96907.1"/>
    <property type="molecule type" value="Genomic_DNA"/>
</dbReference>
<dbReference type="HOGENOM" id="CLU_3168303_0_0_9"/>
<dbReference type="AlphaFoldDB" id="C7H5C6"/>
<accession>C7H5C6</accession>
<evidence type="ECO:0000313" key="1">
    <source>
        <dbReference type="EMBL" id="EEU96907.1"/>
    </source>
</evidence>
<name>C7H5C6_FAED2</name>
<dbReference type="Proteomes" id="UP000004619">
    <property type="component" value="Unassembled WGS sequence"/>
</dbReference>
<protein>
    <submittedName>
        <fullName evidence="1">Uncharacterized protein</fullName>
    </submittedName>
</protein>
<organism evidence="1 2">
    <name type="scientific">Faecalibacterium duncaniae (strain DSM 17677 / JCM 31915 / A2-165)</name>
    <name type="common">Faecalibacterium prausnitzii</name>
    <dbReference type="NCBI Taxonomy" id="411483"/>
    <lineage>
        <taxon>Bacteria</taxon>
        <taxon>Bacillati</taxon>
        <taxon>Bacillota</taxon>
        <taxon>Clostridia</taxon>
        <taxon>Eubacteriales</taxon>
        <taxon>Oscillospiraceae</taxon>
        <taxon>Faecalibacterium</taxon>
    </lineage>
</organism>
<evidence type="ECO:0000313" key="2">
    <source>
        <dbReference type="Proteomes" id="UP000004619"/>
    </source>
</evidence>
<sequence>MDSSSGSDVTRTDKFVRFRNRIAQKGGHLHPCRQPPLVLCCILLVNL</sequence>
<reference evidence="1" key="1">
    <citation type="submission" date="2009-08" db="EMBL/GenBank/DDBJ databases">
        <authorList>
            <person name="Weinstock G."/>
            <person name="Sodergren E."/>
            <person name="Clifton S."/>
            <person name="Fulton L."/>
            <person name="Fulton B."/>
            <person name="Courtney L."/>
            <person name="Fronick C."/>
            <person name="Harrison M."/>
            <person name="Strong C."/>
            <person name="Farmer C."/>
            <person name="Delahaunty K."/>
            <person name="Markovic C."/>
            <person name="Hall O."/>
            <person name="Minx P."/>
            <person name="Tomlinson C."/>
            <person name="Mitreva M."/>
            <person name="Nelson J."/>
            <person name="Hou S."/>
            <person name="Wollam A."/>
            <person name="Pepin K.H."/>
            <person name="Johnson M."/>
            <person name="Bhonagiri V."/>
            <person name="Nash W.E."/>
            <person name="Warren W."/>
            <person name="Chinwalla A."/>
            <person name="Mardis E.R."/>
            <person name="Wilson R.K."/>
        </authorList>
    </citation>
    <scope>NUCLEOTIDE SEQUENCE [LARGE SCALE GENOMIC DNA]</scope>
    <source>
        <strain evidence="1">A2-165</strain>
    </source>
</reference>
<proteinExistence type="predicted"/>
<keyword evidence="2" id="KW-1185">Reference proteome</keyword>